<name>A0ABP8H3U2_9BURK</name>
<reference evidence="3" key="1">
    <citation type="journal article" date="2019" name="Int. J. Syst. Evol. Microbiol.">
        <title>The Global Catalogue of Microorganisms (GCM) 10K type strain sequencing project: providing services to taxonomists for standard genome sequencing and annotation.</title>
        <authorList>
            <consortium name="The Broad Institute Genomics Platform"/>
            <consortium name="The Broad Institute Genome Sequencing Center for Infectious Disease"/>
            <person name="Wu L."/>
            <person name="Ma J."/>
        </authorList>
    </citation>
    <scope>NUCLEOTIDE SEQUENCE [LARGE SCALE GENOMIC DNA]</scope>
    <source>
        <strain evidence="3">JCM 17666</strain>
    </source>
</reference>
<proteinExistence type="predicted"/>
<organism evidence="2 3">
    <name type="scientific">Pigmentiphaga soli</name>
    <dbReference type="NCBI Taxonomy" id="1007095"/>
    <lineage>
        <taxon>Bacteria</taxon>
        <taxon>Pseudomonadati</taxon>
        <taxon>Pseudomonadota</taxon>
        <taxon>Betaproteobacteria</taxon>
        <taxon>Burkholderiales</taxon>
        <taxon>Alcaligenaceae</taxon>
        <taxon>Pigmentiphaga</taxon>
    </lineage>
</organism>
<dbReference type="EMBL" id="BAABFO010000011">
    <property type="protein sequence ID" value="GAA4333929.1"/>
    <property type="molecule type" value="Genomic_DNA"/>
</dbReference>
<comment type="caution">
    <text evidence="2">The sequence shown here is derived from an EMBL/GenBank/DDBJ whole genome shotgun (WGS) entry which is preliminary data.</text>
</comment>
<evidence type="ECO:0000313" key="3">
    <source>
        <dbReference type="Proteomes" id="UP001501671"/>
    </source>
</evidence>
<keyword evidence="3" id="KW-1185">Reference proteome</keyword>
<dbReference type="Proteomes" id="UP001501671">
    <property type="component" value="Unassembled WGS sequence"/>
</dbReference>
<sequence length="108" mass="11122">MPASAIRIMRCAITCGVAKASSVDFLAKPAVPPGRRLEAMGIVPAGNWRTAMVSNRARLGSFKCIPAGLFPTRGRAESAAAGQGPGRAVGIHSPRRQKNAADGAAIAR</sequence>
<protein>
    <submittedName>
        <fullName evidence="2">Uncharacterized protein</fullName>
    </submittedName>
</protein>
<evidence type="ECO:0000313" key="2">
    <source>
        <dbReference type="EMBL" id="GAA4333929.1"/>
    </source>
</evidence>
<feature type="region of interest" description="Disordered" evidence="1">
    <location>
        <begin position="76"/>
        <end position="108"/>
    </location>
</feature>
<gene>
    <name evidence="2" type="ORF">GCM10023144_25680</name>
</gene>
<accession>A0ABP8H3U2</accession>
<evidence type="ECO:0000256" key="1">
    <source>
        <dbReference type="SAM" id="MobiDB-lite"/>
    </source>
</evidence>